<dbReference type="Gene3D" id="3.30.565.10">
    <property type="entry name" value="Histidine kinase-like ATPase, C-terminal domain"/>
    <property type="match status" value="1"/>
</dbReference>
<reference evidence="2 3" key="1">
    <citation type="journal article" date="2019" name="Emerg. Microbes Infect.">
        <title>Comprehensive subspecies identification of 175 nontuberculous mycobacteria species based on 7547 genomic profiles.</title>
        <authorList>
            <person name="Matsumoto Y."/>
            <person name="Kinjo T."/>
            <person name="Motooka D."/>
            <person name="Nabeya D."/>
            <person name="Jung N."/>
            <person name="Uechi K."/>
            <person name="Horii T."/>
            <person name="Iida T."/>
            <person name="Fujita J."/>
            <person name="Nakamura S."/>
        </authorList>
    </citation>
    <scope>NUCLEOTIDE SEQUENCE [LARGE SCALE GENOMIC DNA]</scope>
    <source>
        <strain evidence="2 3">JCM 6399</strain>
    </source>
</reference>
<feature type="domain" description="Histidine kinase/HSP90-like ATPase" evidence="1">
    <location>
        <begin position="12"/>
        <end position="128"/>
    </location>
</feature>
<gene>
    <name evidence="2" type="ORF">MGALJ_16520</name>
</gene>
<dbReference type="CDD" id="cd16936">
    <property type="entry name" value="HATPase_RsbW-like"/>
    <property type="match status" value="1"/>
</dbReference>
<keyword evidence="3" id="KW-1185">Reference proteome</keyword>
<sequence>MSEHAMEALTGPDTLAEIQQTLELAWAEEEVSEHTKMCIELAVSEIGTNIIAYSGDGRPVRLRMVVDVRPESVAVTFTDDGHPAEVDLTRITMADEASESGRGLALAHRVLDELSYWRDQKGNHWTLTRRRSG</sequence>
<proteinExistence type="predicted"/>
<dbReference type="AlphaFoldDB" id="A0A9W4B8K2"/>
<accession>A0A9W4B8K2</accession>
<dbReference type="Pfam" id="PF13581">
    <property type="entry name" value="HATPase_c_2"/>
    <property type="match status" value="1"/>
</dbReference>
<dbReference type="Proteomes" id="UP000465785">
    <property type="component" value="Chromosome"/>
</dbReference>
<organism evidence="2 3">
    <name type="scientific">Mycobacterium gallinarum</name>
    <dbReference type="NCBI Taxonomy" id="39689"/>
    <lineage>
        <taxon>Bacteria</taxon>
        <taxon>Bacillati</taxon>
        <taxon>Actinomycetota</taxon>
        <taxon>Actinomycetes</taxon>
        <taxon>Mycobacteriales</taxon>
        <taxon>Mycobacteriaceae</taxon>
        <taxon>Mycobacterium</taxon>
    </lineage>
</organism>
<dbReference type="SUPFAM" id="SSF55874">
    <property type="entry name" value="ATPase domain of HSP90 chaperone/DNA topoisomerase II/histidine kinase"/>
    <property type="match status" value="1"/>
</dbReference>
<protein>
    <recommendedName>
        <fullName evidence="1">Histidine kinase/HSP90-like ATPase domain-containing protein</fullName>
    </recommendedName>
</protein>
<name>A0A9W4B8K2_9MYCO</name>
<evidence type="ECO:0000313" key="2">
    <source>
        <dbReference type="EMBL" id="BBY91983.1"/>
    </source>
</evidence>
<dbReference type="RefSeq" id="WP_163728348.1">
    <property type="nucleotide sequence ID" value="NZ_AP022601.1"/>
</dbReference>
<dbReference type="EMBL" id="AP022601">
    <property type="protein sequence ID" value="BBY91983.1"/>
    <property type="molecule type" value="Genomic_DNA"/>
</dbReference>
<evidence type="ECO:0000313" key="3">
    <source>
        <dbReference type="Proteomes" id="UP000465785"/>
    </source>
</evidence>
<dbReference type="InterPro" id="IPR003594">
    <property type="entry name" value="HATPase_dom"/>
</dbReference>
<evidence type="ECO:0000259" key="1">
    <source>
        <dbReference type="Pfam" id="PF13581"/>
    </source>
</evidence>
<dbReference type="InterPro" id="IPR036890">
    <property type="entry name" value="HATPase_C_sf"/>
</dbReference>
<dbReference type="KEGG" id="mgau:MGALJ_16520"/>